<dbReference type="GO" id="GO:0004222">
    <property type="term" value="F:metalloendopeptidase activity"/>
    <property type="evidence" value="ECO:0007669"/>
    <property type="project" value="InterPro"/>
</dbReference>
<evidence type="ECO:0000256" key="9">
    <source>
        <dbReference type="ARBA" id="ARBA00023049"/>
    </source>
</evidence>
<reference evidence="14" key="1">
    <citation type="submission" date="2020-06" db="EMBL/GenBank/DDBJ databases">
        <title>Unique genomic features of the anaerobic methanotrophic archaea.</title>
        <authorList>
            <person name="Chadwick G.L."/>
            <person name="Skennerton C.T."/>
            <person name="Laso-Perez R."/>
            <person name="Leu A.O."/>
            <person name="Speth D.R."/>
            <person name="Yu H."/>
            <person name="Morgan-Lang C."/>
            <person name="Hatzenpichler R."/>
            <person name="Goudeau D."/>
            <person name="Malmstrom R."/>
            <person name="Brazelton W.J."/>
            <person name="Woyke T."/>
            <person name="Hallam S.J."/>
            <person name="Tyson G.W."/>
            <person name="Wegener G."/>
            <person name="Boetius A."/>
            <person name="Orphan V."/>
        </authorList>
    </citation>
    <scope>NUCLEOTIDE SEQUENCE</scope>
</reference>
<keyword evidence="3 14" id="KW-0645">Protease</keyword>
<evidence type="ECO:0000313" key="14">
    <source>
        <dbReference type="EMBL" id="QNO44990.1"/>
    </source>
</evidence>
<evidence type="ECO:0000256" key="10">
    <source>
        <dbReference type="ARBA" id="ARBA00023136"/>
    </source>
</evidence>
<evidence type="ECO:0000256" key="6">
    <source>
        <dbReference type="ARBA" id="ARBA00022801"/>
    </source>
</evidence>
<organism evidence="14">
    <name type="scientific">Candidatus Methanogaster sp. ANME-2c ERB4</name>
    <dbReference type="NCBI Taxonomy" id="2759911"/>
    <lineage>
        <taxon>Archaea</taxon>
        <taxon>Methanobacteriati</taxon>
        <taxon>Methanobacteriota</taxon>
        <taxon>Stenosarchaea group</taxon>
        <taxon>Methanomicrobia</taxon>
        <taxon>Methanosarcinales</taxon>
        <taxon>ANME-2 cluster</taxon>
        <taxon>Candidatus Methanogasteraceae</taxon>
        <taxon>Candidatus Methanogaster</taxon>
    </lineage>
</organism>
<dbReference type="EMBL" id="MT631064">
    <property type="protein sequence ID" value="QNO45068.1"/>
    <property type="molecule type" value="Genomic_DNA"/>
</dbReference>
<evidence type="ECO:0000256" key="5">
    <source>
        <dbReference type="ARBA" id="ARBA00022723"/>
    </source>
</evidence>
<dbReference type="GO" id="GO:0006508">
    <property type="term" value="P:proteolysis"/>
    <property type="evidence" value="ECO:0007669"/>
    <property type="project" value="UniProtKB-KW"/>
</dbReference>
<feature type="transmembrane region" description="Helical" evidence="11">
    <location>
        <begin position="467"/>
        <end position="488"/>
    </location>
</feature>
<evidence type="ECO:0000256" key="11">
    <source>
        <dbReference type="SAM" id="Phobius"/>
    </source>
</evidence>
<keyword evidence="9" id="KW-0482">Metalloprotease</keyword>
<accession>A0A7G9YAF6</accession>
<gene>
    <name evidence="14" type="primary">htpX</name>
    <name evidence="14" type="ORF">EEEAIAPH_00010</name>
    <name evidence="13" type="ORF">FCKFGMDP_00003</name>
    <name evidence="15" type="ORF">HIABLJNJ_00005</name>
</gene>
<dbReference type="InterPro" id="IPR001915">
    <property type="entry name" value="Peptidase_M48"/>
</dbReference>
<evidence type="ECO:0000256" key="8">
    <source>
        <dbReference type="ARBA" id="ARBA00022989"/>
    </source>
</evidence>
<dbReference type="AlphaFoldDB" id="A0A7G9YAF6"/>
<evidence type="ECO:0000313" key="15">
    <source>
        <dbReference type="EMBL" id="QNO45068.1"/>
    </source>
</evidence>
<evidence type="ECO:0000256" key="1">
    <source>
        <dbReference type="ARBA" id="ARBA00001947"/>
    </source>
</evidence>
<comment type="cofactor">
    <cofactor evidence="1">
        <name>Zn(2+)</name>
        <dbReference type="ChEBI" id="CHEBI:29105"/>
    </cofactor>
</comment>
<feature type="transmembrane region" description="Helical" evidence="11">
    <location>
        <begin position="494"/>
        <end position="518"/>
    </location>
</feature>
<proteinExistence type="predicted"/>
<feature type="transmembrane region" description="Helical" evidence="11">
    <location>
        <begin position="245"/>
        <end position="262"/>
    </location>
</feature>
<dbReference type="GO" id="GO:0046872">
    <property type="term" value="F:metal ion binding"/>
    <property type="evidence" value="ECO:0007669"/>
    <property type="project" value="UniProtKB-KW"/>
</dbReference>
<feature type="transmembrane region" description="Helical" evidence="11">
    <location>
        <begin position="410"/>
        <end position="428"/>
    </location>
</feature>
<name>A0A7G9YAF6_9EURY</name>
<dbReference type="EMBL" id="MT631053">
    <property type="protein sequence ID" value="QNO44990.1"/>
    <property type="molecule type" value="Genomic_DNA"/>
</dbReference>
<dbReference type="EC" id="3.4.24.-" evidence="14"/>
<evidence type="ECO:0000256" key="7">
    <source>
        <dbReference type="ARBA" id="ARBA00022833"/>
    </source>
</evidence>
<keyword evidence="6 14" id="KW-0378">Hydrolase</keyword>
<keyword evidence="7" id="KW-0862">Zinc</keyword>
<dbReference type="Gene3D" id="3.30.2010.10">
    <property type="entry name" value="Metalloproteases ('zincins'), catalytic domain"/>
    <property type="match status" value="1"/>
</dbReference>
<dbReference type="Pfam" id="PF01435">
    <property type="entry name" value="Peptidase_M48"/>
    <property type="match status" value="1"/>
</dbReference>
<protein>
    <submittedName>
        <fullName evidence="14">Protease HtpX</fullName>
        <ecNumber evidence="14">3.4.24.-</ecNumber>
    </submittedName>
</protein>
<keyword evidence="5" id="KW-0479">Metal-binding</keyword>
<dbReference type="PANTHER" id="PTHR43221:SF2">
    <property type="entry name" value="PROTEASE HTPX HOMOLOG"/>
    <property type="match status" value="1"/>
</dbReference>
<feature type="transmembrane region" description="Helical" evidence="11">
    <location>
        <begin position="44"/>
        <end position="66"/>
    </location>
</feature>
<keyword evidence="4 11" id="KW-0812">Transmembrane</keyword>
<sequence>MTKNATHKFGINGKKAIFTGILAFFVAITSFVLILAPIIAVNRIFGIIVAAIFFIYCLATSSKLVYNERYEDLDKDNYPKVYEIVEELAMRAKIVMPSLYIIESGDINAMTCGFSPKSAKIIFTKSFLENLKLTDSELQAVIAHEMGHIVNKDYIIFTILHFVIEIMHFISRLTGRLSLWLFKSTAKTGKDVAGPLAIYSMISMLWSDDDDPFGSAATVAVVIFFVFFIFVVVLAIAFYIGLASLFLLLVAYTCTFFTNIFSRQREYAADEFSKELTGSPHPLSSALAKLEIWYERFVSAQHDWVHGNPNATLNNLPTMSIMESVDVSDVGADDYKYRKISFKSKFNEFFKMTHPLTEKRILSLEEPKTSKLEELFDKVDRFFNTKVFDDPNFALDAPSLVEHRNYYENYNIHSILFSIILALIFGIFPSGGLLAVMLTMVIGAVFGAYNTYIVFKNAFDTRISYLLYRVCIGGFIIGYVSSLILIFINPAHFGSFVILIPLVLVGSILGSIVSYYVIGMNKKEELLDPDYIDPSYRVLDTESKDDVSENIEKLMKFVYRHVVPVTDKLGGVINQFI</sequence>
<feature type="transmembrane region" description="Helical" evidence="11">
    <location>
        <begin position="219"/>
        <end position="239"/>
    </location>
</feature>
<feature type="transmembrane region" description="Helical" evidence="11">
    <location>
        <begin position="16"/>
        <end position="38"/>
    </location>
</feature>
<evidence type="ECO:0000256" key="2">
    <source>
        <dbReference type="ARBA" id="ARBA00022475"/>
    </source>
</evidence>
<evidence type="ECO:0000313" key="13">
    <source>
        <dbReference type="EMBL" id="QNO44578.1"/>
    </source>
</evidence>
<evidence type="ECO:0000256" key="3">
    <source>
        <dbReference type="ARBA" id="ARBA00022670"/>
    </source>
</evidence>
<evidence type="ECO:0000256" key="4">
    <source>
        <dbReference type="ARBA" id="ARBA00022692"/>
    </source>
</evidence>
<dbReference type="EMBL" id="MT630988">
    <property type="protein sequence ID" value="QNO44578.1"/>
    <property type="molecule type" value="Genomic_DNA"/>
</dbReference>
<feature type="transmembrane region" description="Helical" evidence="11">
    <location>
        <begin position="434"/>
        <end position="455"/>
    </location>
</feature>
<keyword evidence="10 11" id="KW-0472">Membrane</keyword>
<dbReference type="PANTHER" id="PTHR43221">
    <property type="entry name" value="PROTEASE HTPX"/>
    <property type="match status" value="1"/>
</dbReference>
<dbReference type="InterPro" id="IPR050083">
    <property type="entry name" value="HtpX_protease"/>
</dbReference>
<evidence type="ECO:0000259" key="12">
    <source>
        <dbReference type="Pfam" id="PF01435"/>
    </source>
</evidence>
<keyword evidence="8 11" id="KW-1133">Transmembrane helix</keyword>
<keyword evidence="2" id="KW-1003">Cell membrane</keyword>
<feature type="domain" description="Peptidase M48" evidence="12">
    <location>
        <begin position="79"/>
        <end position="367"/>
    </location>
</feature>